<dbReference type="GO" id="GO:0015562">
    <property type="term" value="F:efflux transmembrane transporter activity"/>
    <property type="evidence" value="ECO:0007669"/>
    <property type="project" value="TreeGrafter"/>
</dbReference>
<evidence type="ECO:0000256" key="6">
    <source>
        <dbReference type="SAM" id="MobiDB-lite"/>
    </source>
</evidence>
<dbReference type="RefSeq" id="WP_145091401.1">
    <property type="nucleotide sequence ID" value="NZ_CP036348.1"/>
</dbReference>
<evidence type="ECO:0000256" key="1">
    <source>
        <dbReference type="ARBA" id="ARBA00004442"/>
    </source>
</evidence>
<evidence type="ECO:0000313" key="8">
    <source>
        <dbReference type="EMBL" id="QDV67362.1"/>
    </source>
</evidence>
<dbReference type="GO" id="GO:0015288">
    <property type="term" value="F:porin activity"/>
    <property type="evidence" value="ECO:0007669"/>
    <property type="project" value="TreeGrafter"/>
</dbReference>
<dbReference type="AlphaFoldDB" id="A0A518JP90"/>
<sequence length="608" mass="66773" precursor="true">MATVCRPIVLIQMLVVLAVAGATLAWAQGQASPVRSNPLVVSEPDAGSILVDDVPDRQRPIVSPPAARSEPTVTPQRLPPVNDLQTPHAVVPHRLEGEYSIRKQSGADSGINQKPIPAIERTDAQETLPPPPAVEVPAIPSRRNRFAEDVLPPSRQIETPQPQIDEPVEPRQPDPTWDKPRVYSDMLPQVLRSGESNDALSNSAESNAPPMRADPIGKATLTPSSQFGDSSVPLPAKERVIQEPVGDFPLASPVGASLPWSPWWQTQVQTGCHLDDPQKVAVDLDQLITIAMQHSPLLEILRLDGTVPQHGGSDLSCLTLRYSRPSPPGCDPTLNSELVFVARHRTAAFRGDTCAKTADMLLQIADAYWNVYRLRGLVAIGQRHHDAALALYEQSSRQFASEHDRQRFVMVEATIRQRRADVNSKRIALKQAQNELAFLVSVPGWQNEIELMPQDVPCECDLQRNETQELERALVQRAEVRAAIARLESYGPAAQHQLVNSRIPTLPTAGAQASQELEAVMDLVRLDVKDAMLKLRGNFAQMRLEAETAEKVAEELAVIGDGDVAAKLEAQDRLQTAESNYITALTRYNVAILQLRRANGLLFVETPL</sequence>
<dbReference type="InterPro" id="IPR051906">
    <property type="entry name" value="TolC-like"/>
</dbReference>
<keyword evidence="9" id="KW-1185">Reference proteome</keyword>
<dbReference type="EMBL" id="CP036348">
    <property type="protein sequence ID" value="QDV67362.1"/>
    <property type="molecule type" value="Genomic_DNA"/>
</dbReference>
<evidence type="ECO:0000256" key="5">
    <source>
        <dbReference type="ARBA" id="ARBA00023237"/>
    </source>
</evidence>
<dbReference type="OrthoDB" id="236074at2"/>
<feature type="compositionally biased region" description="Basic and acidic residues" evidence="6">
    <location>
        <begin position="168"/>
        <end position="181"/>
    </location>
</feature>
<feature type="region of interest" description="Disordered" evidence="6">
    <location>
        <begin position="196"/>
        <end position="215"/>
    </location>
</feature>
<dbReference type="PANTHER" id="PTHR30026:SF20">
    <property type="entry name" value="OUTER MEMBRANE PROTEIN TOLC"/>
    <property type="match status" value="1"/>
</dbReference>
<dbReference type="Gene3D" id="1.20.1600.10">
    <property type="entry name" value="Outer membrane efflux proteins (OEP)"/>
    <property type="match status" value="2"/>
</dbReference>
<dbReference type="GO" id="GO:0009279">
    <property type="term" value="C:cell outer membrane"/>
    <property type="evidence" value="ECO:0007669"/>
    <property type="project" value="UniProtKB-SubCell"/>
</dbReference>
<dbReference type="KEGG" id="rcf:Poly24_10570"/>
<keyword evidence="4" id="KW-0472">Membrane</keyword>
<feature type="region of interest" description="Disordered" evidence="6">
    <location>
        <begin position="62"/>
        <end position="83"/>
    </location>
</feature>
<keyword evidence="2" id="KW-1134">Transmembrane beta strand</keyword>
<gene>
    <name evidence="8" type="ORF">Poly24_10570</name>
</gene>
<evidence type="ECO:0008006" key="10">
    <source>
        <dbReference type="Google" id="ProtNLM"/>
    </source>
</evidence>
<protein>
    <recommendedName>
        <fullName evidence="10">Outer membrane efflux protein</fullName>
    </recommendedName>
</protein>
<organism evidence="8 9">
    <name type="scientific">Rosistilla carotiformis</name>
    <dbReference type="NCBI Taxonomy" id="2528017"/>
    <lineage>
        <taxon>Bacteria</taxon>
        <taxon>Pseudomonadati</taxon>
        <taxon>Planctomycetota</taxon>
        <taxon>Planctomycetia</taxon>
        <taxon>Pirellulales</taxon>
        <taxon>Pirellulaceae</taxon>
        <taxon>Rosistilla</taxon>
    </lineage>
</organism>
<dbReference type="PANTHER" id="PTHR30026">
    <property type="entry name" value="OUTER MEMBRANE PROTEIN TOLC"/>
    <property type="match status" value="1"/>
</dbReference>
<feature type="chain" id="PRO_5021719063" description="Outer membrane efflux protein" evidence="7">
    <location>
        <begin position="28"/>
        <end position="608"/>
    </location>
</feature>
<proteinExistence type="predicted"/>
<name>A0A518JP90_9BACT</name>
<feature type="region of interest" description="Disordered" evidence="6">
    <location>
        <begin position="122"/>
        <end position="181"/>
    </location>
</feature>
<feature type="signal peptide" evidence="7">
    <location>
        <begin position="1"/>
        <end position="27"/>
    </location>
</feature>
<accession>A0A518JP90</accession>
<evidence type="ECO:0000313" key="9">
    <source>
        <dbReference type="Proteomes" id="UP000315082"/>
    </source>
</evidence>
<keyword evidence="5" id="KW-0998">Cell outer membrane</keyword>
<comment type="subcellular location">
    <subcellularLocation>
        <location evidence="1">Cell outer membrane</location>
    </subcellularLocation>
</comment>
<dbReference type="GO" id="GO:1990281">
    <property type="term" value="C:efflux pump complex"/>
    <property type="evidence" value="ECO:0007669"/>
    <property type="project" value="TreeGrafter"/>
</dbReference>
<dbReference type="SUPFAM" id="SSF56954">
    <property type="entry name" value="Outer membrane efflux proteins (OEP)"/>
    <property type="match status" value="1"/>
</dbReference>
<evidence type="ECO:0000256" key="4">
    <source>
        <dbReference type="ARBA" id="ARBA00023136"/>
    </source>
</evidence>
<feature type="compositionally biased region" description="Polar residues" evidence="6">
    <location>
        <begin position="196"/>
        <end position="206"/>
    </location>
</feature>
<reference evidence="8 9" key="1">
    <citation type="submission" date="2019-02" db="EMBL/GenBank/DDBJ databases">
        <title>Deep-cultivation of Planctomycetes and their phenomic and genomic characterization uncovers novel biology.</title>
        <authorList>
            <person name="Wiegand S."/>
            <person name="Jogler M."/>
            <person name="Boedeker C."/>
            <person name="Pinto D."/>
            <person name="Vollmers J."/>
            <person name="Rivas-Marin E."/>
            <person name="Kohn T."/>
            <person name="Peeters S.H."/>
            <person name="Heuer A."/>
            <person name="Rast P."/>
            <person name="Oberbeckmann S."/>
            <person name="Bunk B."/>
            <person name="Jeske O."/>
            <person name="Meyerdierks A."/>
            <person name="Storesund J.E."/>
            <person name="Kallscheuer N."/>
            <person name="Luecker S."/>
            <person name="Lage O.M."/>
            <person name="Pohl T."/>
            <person name="Merkel B.J."/>
            <person name="Hornburger P."/>
            <person name="Mueller R.-W."/>
            <person name="Bruemmer F."/>
            <person name="Labrenz M."/>
            <person name="Spormann A.M."/>
            <person name="Op den Camp H."/>
            <person name="Overmann J."/>
            <person name="Amann R."/>
            <person name="Jetten M.S.M."/>
            <person name="Mascher T."/>
            <person name="Medema M.H."/>
            <person name="Devos D.P."/>
            <person name="Kaster A.-K."/>
            <person name="Ovreas L."/>
            <person name="Rohde M."/>
            <person name="Galperin M.Y."/>
            <person name="Jogler C."/>
        </authorList>
    </citation>
    <scope>NUCLEOTIDE SEQUENCE [LARGE SCALE GENOMIC DNA]</scope>
    <source>
        <strain evidence="8 9">Poly24</strain>
    </source>
</reference>
<keyword evidence="3" id="KW-0812">Transmembrane</keyword>
<evidence type="ECO:0000256" key="7">
    <source>
        <dbReference type="SAM" id="SignalP"/>
    </source>
</evidence>
<evidence type="ECO:0000256" key="2">
    <source>
        <dbReference type="ARBA" id="ARBA00022452"/>
    </source>
</evidence>
<keyword evidence="7" id="KW-0732">Signal</keyword>
<evidence type="ECO:0000256" key="3">
    <source>
        <dbReference type="ARBA" id="ARBA00022692"/>
    </source>
</evidence>
<dbReference type="Proteomes" id="UP000315082">
    <property type="component" value="Chromosome"/>
</dbReference>